<comment type="caution">
    <text evidence="2">The sequence shown here is derived from an EMBL/GenBank/DDBJ whole genome shotgun (WGS) entry which is preliminary data.</text>
</comment>
<sequence>MENKIKCGVASCAYNEQNCCHANCIEVTNCQCHGHEATKASETACQTFVKR</sequence>
<accession>A0A9D1HRF8</accession>
<dbReference type="InterPro" id="IPR011437">
    <property type="entry name" value="DUF1540"/>
</dbReference>
<gene>
    <name evidence="2" type="ORF">IAD15_08785</name>
</gene>
<evidence type="ECO:0000313" key="2">
    <source>
        <dbReference type="EMBL" id="HIU14149.1"/>
    </source>
</evidence>
<organism evidence="2 3">
    <name type="scientific">Candidatus Fimiplasma intestinipullorum</name>
    <dbReference type="NCBI Taxonomy" id="2840825"/>
    <lineage>
        <taxon>Bacteria</taxon>
        <taxon>Bacillati</taxon>
        <taxon>Bacillota</taxon>
        <taxon>Clostridia</taxon>
        <taxon>Eubacteriales</taxon>
        <taxon>Candidatus Fimiplasma</taxon>
    </lineage>
</organism>
<evidence type="ECO:0000313" key="3">
    <source>
        <dbReference type="Proteomes" id="UP000824175"/>
    </source>
</evidence>
<dbReference type="AlphaFoldDB" id="A0A9D1HRF8"/>
<dbReference type="EMBL" id="DVMJ01000074">
    <property type="protein sequence ID" value="HIU14149.1"/>
    <property type="molecule type" value="Genomic_DNA"/>
</dbReference>
<reference evidence="2" key="2">
    <citation type="journal article" date="2021" name="PeerJ">
        <title>Extensive microbial diversity within the chicken gut microbiome revealed by metagenomics and culture.</title>
        <authorList>
            <person name="Gilroy R."/>
            <person name="Ravi A."/>
            <person name="Getino M."/>
            <person name="Pursley I."/>
            <person name="Horton D.L."/>
            <person name="Alikhan N.F."/>
            <person name="Baker D."/>
            <person name="Gharbi K."/>
            <person name="Hall N."/>
            <person name="Watson M."/>
            <person name="Adriaenssens E.M."/>
            <person name="Foster-Nyarko E."/>
            <person name="Jarju S."/>
            <person name="Secka A."/>
            <person name="Antonio M."/>
            <person name="Oren A."/>
            <person name="Chaudhuri R.R."/>
            <person name="La Ragione R."/>
            <person name="Hildebrand F."/>
            <person name="Pallen M.J."/>
        </authorList>
    </citation>
    <scope>NUCLEOTIDE SEQUENCE</scope>
    <source>
        <strain evidence="2">CHK195-11698</strain>
    </source>
</reference>
<protein>
    <submittedName>
        <fullName evidence="2">DUF1540 domain-containing protein</fullName>
    </submittedName>
</protein>
<evidence type="ECO:0000259" key="1">
    <source>
        <dbReference type="Pfam" id="PF07561"/>
    </source>
</evidence>
<dbReference type="Pfam" id="PF07561">
    <property type="entry name" value="DUF1540"/>
    <property type="match status" value="1"/>
</dbReference>
<dbReference type="Proteomes" id="UP000824175">
    <property type="component" value="Unassembled WGS sequence"/>
</dbReference>
<feature type="domain" description="DUF1540" evidence="1">
    <location>
        <begin position="5"/>
        <end position="48"/>
    </location>
</feature>
<reference evidence="2" key="1">
    <citation type="submission" date="2020-10" db="EMBL/GenBank/DDBJ databases">
        <authorList>
            <person name="Gilroy R."/>
        </authorList>
    </citation>
    <scope>NUCLEOTIDE SEQUENCE</scope>
    <source>
        <strain evidence="2">CHK195-11698</strain>
    </source>
</reference>
<name>A0A9D1HRF8_9FIRM</name>
<proteinExistence type="predicted"/>